<comment type="catalytic activity">
    <reaction evidence="1 18">
        <text>(6R)-NADHX = (6S)-NADHX</text>
        <dbReference type="Rhea" id="RHEA:32215"/>
        <dbReference type="ChEBI" id="CHEBI:64074"/>
        <dbReference type="ChEBI" id="CHEBI:64075"/>
        <dbReference type="EC" id="5.1.99.6"/>
    </reaction>
</comment>
<evidence type="ECO:0000256" key="7">
    <source>
        <dbReference type="ARBA" id="ARBA00022840"/>
    </source>
</evidence>
<keyword evidence="6 17" id="KW-0547">Nucleotide-binding</keyword>
<comment type="function">
    <text evidence="17">Catalyzes the dehydration of the S-form of NAD(P)HX at the expense of ADP, which is converted to AMP. Together with NAD(P)HX epimerase, which catalyzes the epimerization of the S- and R-forms, the enzyme allows the repair of both epimers of NAD(P)HX, a damaged form of NAD(P)H that is a result of enzymatic or heat-dependent hydration.</text>
</comment>
<evidence type="ECO:0000256" key="6">
    <source>
        <dbReference type="ARBA" id="ARBA00022741"/>
    </source>
</evidence>
<comment type="subunit">
    <text evidence="17">Homotetramer.</text>
</comment>
<comment type="cofactor">
    <cofactor evidence="17">
        <name>Mg(2+)</name>
        <dbReference type="ChEBI" id="CHEBI:18420"/>
    </cofactor>
</comment>
<keyword evidence="13" id="KW-0511">Multifunctional enzyme</keyword>
<keyword evidence="10 17" id="KW-0520">NAD</keyword>
<comment type="similarity">
    <text evidence="17">Belongs to the NnrD/CARKD family.</text>
</comment>
<feature type="binding site" evidence="17">
    <location>
        <position position="305"/>
    </location>
    <ligand>
        <name>(6S)-NADPHX</name>
        <dbReference type="ChEBI" id="CHEBI:64076"/>
    </ligand>
</feature>
<evidence type="ECO:0000256" key="8">
    <source>
        <dbReference type="ARBA" id="ARBA00022857"/>
    </source>
</evidence>
<dbReference type="SUPFAM" id="SSF64153">
    <property type="entry name" value="YjeF N-terminal domain-like"/>
    <property type="match status" value="1"/>
</dbReference>
<evidence type="ECO:0000256" key="3">
    <source>
        <dbReference type="ARBA" id="ARBA00006001"/>
    </source>
</evidence>
<dbReference type="InterPro" id="IPR029056">
    <property type="entry name" value="Ribokinase-like"/>
</dbReference>
<evidence type="ECO:0000256" key="4">
    <source>
        <dbReference type="ARBA" id="ARBA00009524"/>
    </source>
</evidence>
<feature type="binding site" evidence="17">
    <location>
        <position position="255"/>
    </location>
    <ligand>
        <name>(6S)-NADPHX</name>
        <dbReference type="ChEBI" id="CHEBI:64076"/>
    </ligand>
</feature>
<dbReference type="CDD" id="cd01171">
    <property type="entry name" value="YXKO-related"/>
    <property type="match status" value="1"/>
</dbReference>
<evidence type="ECO:0000256" key="13">
    <source>
        <dbReference type="ARBA" id="ARBA00023268"/>
    </source>
</evidence>
<comment type="function">
    <text evidence="14 18">Bifunctional enzyme that catalyzes the epimerization of the S- and R-forms of NAD(P)HX and the dehydration of the S-form of NAD(P)HX at the expense of ADP, which is converted to AMP. This allows the repair of both epimers of NAD(P)HX, a damaged form of NAD(P)H that is a result of enzymatic or heat-dependent hydration.</text>
</comment>
<evidence type="ECO:0000256" key="14">
    <source>
        <dbReference type="ARBA" id="ARBA00025153"/>
    </source>
</evidence>
<dbReference type="PIRSF" id="PIRSF017184">
    <property type="entry name" value="Nnr"/>
    <property type="match status" value="1"/>
</dbReference>
<keyword evidence="11 18" id="KW-0413">Isomerase</keyword>
<evidence type="ECO:0000256" key="11">
    <source>
        <dbReference type="ARBA" id="ARBA00023235"/>
    </source>
</evidence>
<dbReference type="InterPro" id="IPR030677">
    <property type="entry name" value="Nnr"/>
</dbReference>
<comment type="similarity">
    <text evidence="3 18">In the N-terminal section; belongs to the NnrE/AIBP family.</text>
</comment>
<dbReference type="GO" id="GO:0052856">
    <property type="term" value="F:NAD(P)HX epimerase activity"/>
    <property type="evidence" value="ECO:0007669"/>
    <property type="project" value="UniProtKB-EC"/>
</dbReference>
<dbReference type="Proteomes" id="UP000386847">
    <property type="component" value="Chromosome"/>
</dbReference>
<dbReference type="EC" id="4.2.1.136" evidence="17"/>
<feature type="domain" description="YjeF C-terminal" evidence="19">
    <location>
        <begin position="220"/>
        <end position="475"/>
    </location>
</feature>
<evidence type="ECO:0000256" key="17">
    <source>
        <dbReference type="HAMAP-Rule" id="MF_01965"/>
    </source>
</evidence>
<dbReference type="RefSeq" id="WP_153571227.1">
    <property type="nucleotide sequence ID" value="NZ_CP045725.1"/>
</dbReference>
<feature type="domain" description="YjeF N-terminal" evidence="20">
    <location>
        <begin position="10"/>
        <end position="209"/>
    </location>
</feature>
<dbReference type="Gene3D" id="3.40.50.10260">
    <property type="entry name" value="YjeF N-terminal domain"/>
    <property type="match status" value="1"/>
</dbReference>
<accession>A0A5Q2F7R5</accession>
<protein>
    <recommendedName>
        <fullName evidence="17">ADP-dependent (S)-NAD(P)H-hydrate dehydratase</fullName>
        <ecNumber evidence="17">4.2.1.136</ecNumber>
    </recommendedName>
    <alternativeName>
        <fullName evidence="17">ADP-dependent NAD(P)HX dehydratase</fullName>
    </alternativeName>
</protein>
<comment type="catalytic activity">
    <reaction evidence="15 17 18">
        <text>(6S)-NADHX + ADP = AMP + phosphate + NADH + H(+)</text>
        <dbReference type="Rhea" id="RHEA:32223"/>
        <dbReference type="ChEBI" id="CHEBI:15378"/>
        <dbReference type="ChEBI" id="CHEBI:43474"/>
        <dbReference type="ChEBI" id="CHEBI:57945"/>
        <dbReference type="ChEBI" id="CHEBI:64074"/>
        <dbReference type="ChEBI" id="CHEBI:456215"/>
        <dbReference type="ChEBI" id="CHEBI:456216"/>
        <dbReference type="EC" id="4.2.1.136"/>
    </reaction>
</comment>
<dbReference type="Gene3D" id="3.40.1190.20">
    <property type="match status" value="1"/>
</dbReference>
<dbReference type="PANTHER" id="PTHR12592:SF0">
    <property type="entry name" value="ATP-DEPENDENT (S)-NAD(P)H-HYDRATE DEHYDRATASE"/>
    <property type="match status" value="1"/>
</dbReference>
<reference evidence="21 22" key="1">
    <citation type="submission" date="2019-10" db="EMBL/GenBank/DDBJ databases">
        <title>Genomic analysis of Raineyella sp. CBA3103.</title>
        <authorList>
            <person name="Roh S.W."/>
        </authorList>
    </citation>
    <scope>NUCLEOTIDE SEQUENCE [LARGE SCALE GENOMIC DNA]</scope>
    <source>
        <strain evidence="21 22">CBA3103</strain>
    </source>
</reference>
<keyword evidence="7 17" id="KW-0067">ATP-binding</keyword>
<evidence type="ECO:0000313" key="21">
    <source>
        <dbReference type="EMBL" id="QGF22698.1"/>
    </source>
</evidence>
<keyword evidence="8 17" id="KW-0521">NADP</keyword>
<evidence type="ECO:0000256" key="9">
    <source>
        <dbReference type="ARBA" id="ARBA00022958"/>
    </source>
</evidence>
<keyword evidence="9 18" id="KW-0630">Potassium</keyword>
<dbReference type="Pfam" id="PF03853">
    <property type="entry name" value="YjeF_N"/>
    <property type="match status" value="1"/>
</dbReference>
<feature type="binding site" evidence="17">
    <location>
        <position position="418"/>
    </location>
    <ligand>
        <name>(6S)-NADPHX</name>
        <dbReference type="ChEBI" id="CHEBI:64076"/>
    </ligand>
</feature>
<dbReference type="InterPro" id="IPR004443">
    <property type="entry name" value="YjeF_N_dom"/>
</dbReference>
<proteinExistence type="inferred from homology"/>
<dbReference type="PANTHER" id="PTHR12592">
    <property type="entry name" value="ATP-DEPENDENT (S)-NAD(P)H-HYDRATE DEHYDRATASE FAMILY MEMBER"/>
    <property type="match status" value="1"/>
</dbReference>
<dbReference type="AlphaFoldDB" id="A0A5Q2F7R5"/>
<dbReference type="InterPro" id="IPR036652">
    <property type="entry name" value="YjeF_N_dom_sf"/>
</dbReference>
<evidence type="ECO:0000256" key="2">
    <source>
        <dbReference type="ARBA" id="ARBA00000909"/>
    </source>
</evidence>
<dbReference type="KEGG" id="rain:Rai3103_02270"/>
<dbReference type="PROSITE" id="PS51383">
    <property type="entry name" value="YJEF_C_3"/>
    <property type="match status" value="1"/>
</dbReference>
<name>A0A5Q2F7R5_9ACTN</name>
<evidence type="ECO:0000256" key="12">
    <source>
        <dbReference type="ARBA" id="ARBA00023239"/>
    </source>
</evidence>
<dbReference type="InterPro" id="IPR000631">
    <property type="entry name" value="CARKD"/>
</dbReference>
<evidence type="ECO:0000256" key="18">
    <source>
        <dbReference type="PIRNR" id="PIRNR017184"/>
    </source>
</evidence>
<dbReference type="GO" id="GO:0046872">
    <property type="term" value="F:metal ion binding"/>
    <property type="evidence" value="ECO:0007669"/>
    <property type="project" value="UniProtKB-UniRule"/>
</dbReference>
<evidence type="ECO:0000259" key="20">
    <source>
        <dbReference type="PROSITE" id="PS51385"/>
    </source>
</evidence>
<dbReference type="GO" id="GO:0046496">
    <property type="term" value="P:nicotinamide nucleotide metabolic process"/>
    <property type="evidence" value="ECO:0007669"/>
    <property type="project" value="UniProtKB-UniRule"/>
</dbReference>
<dbReference type="GO" id="GO:0052855">
    <property type="term" value="F:ADP-dependent NAD(P)H-hydrate dehydratase activity"/>
    <property type="evidence" value="ECO:0007669"/>
    <property type="project" value="UniProtKB-UniRule"/>
</dbReference>
<dbReference type="SUPFAM" id="SSF53613">
    <property type="entry name" value="Ribokinase-like"/>
    <property type="match status" value="1"/>
</dbReference>
<dbReference type="GO" id="GO:0005524">
    <property type="term" value="F:ATP binding"/>
    <property type="evidence" value="ECO:0007669"/>
    <property type="project" value="UniProtKB-UniRule"/>
</dbReference>
<evidence type="ECO:0000256" key="5">
    <source>
        <dbReference type="ARBA" id="ARBA00022723"/>
    </source>
</evidence>
<sequence length="475" mass="48607">MLLVHSVESIRAAEEEAFARTEAGELMERASDALATSLLRDLGHTDGTTLLVLAGPGNNGGDALWAGARLAGRGVRVWVHAVVPGRVHPAGWAACTEAGATSVDLEGAISLMGRVDRIVDGVFGIGGHPGLTGEGLRLAEAAERSGTPVTSVDLPSGLAADGAAAHPSFRAERTVTFGSAKACQVLQPAAERCGEIDVVDIGLHWEAIGELGAPILRQWEAADVAARWPVPTCRSDKYSRGVVGVDAGSATYPGAGVLVAYGAAYAGTGMIRSLGAAEVARATLAAIPSVVTAPGRVQAWVVGSGWGDRHDGAIRLAEILDQEVPVLIDADGLRHVPDVTLSPEHLLTPHAGELARLLQVSRAEVEEDPLGHIHRAADLFGATVLLKGATQYVATPWERTVDVAVPGPGWTAQAGSGDTLSGVCGSLLAAGLPAAEAAVCGASLQALTAAAEPPLPPHALAQRFGVTLRGLLGDR</sequence>
<evidence type="ECO:0000256" key="1">
    <source>
        <dbReference type="ARBA" id="ARBA00000013"/>
    </source>
</evidence>
<dbReference type="GO" id="GO:0110051">
    <property type="term" value="P:metabolite repair"/>
    <property type="evidence" value="ECO:0007669"/>
    <property type="project" value="TreeGrafter"/>
</dbReference>
<comment type="cofactor">
    <cofactor evidence="18">
        <name>K(+)</name>
        <dbReference type="ChEBI" id="CHEBI:29103"/>
    </cofactor>
    <text evidence="18">Binds 1 potassium ion per subunit.</text>
</comment>
<dbReference type="EMBL" id="CP045725">
    <property type="protein sequence ID" value="QGF22698.1"/>
    <property type="molecule type" value="Genomic_DNA"/>
</dbReference>
<evidence type="ECO:0000313" key="22">
    <source>
        <dbReference type="Proteomes" id="UP000386847"/>
    </source>
</evidence>
<evidence type="ECO:0000256" key="15">
    <source>
        <dbReference type="ARBA" id="ARBA00048238"/>
    </source>
</evidence>
<feature type="binding site" evidence="17">
    <location>
        <position position="350"/>
    </location>
    <ligand>
        <name>(6S)-NADPHX</name>
        <dbReference type="ChEBI" id="CHEBI:64076"/>
    </ligand>
</feature>
<dbReference type="HAMAP" id="MF_01965">
    <property type="entry name" value="NADHX_dehydratase"/>
    <property type="match status" value="1"/>
</dbReference>
<dbReference type="Pfam" id="PF01256">
    <property type="entry name" value="Carb_kinase"/>
    <property type="match status" value="1"/>
</dbReference>
<organism evidence="21 22">
    <name type="scientific">Raineyella fluvialis</name>
    <dbReference type="NCBI Taxonomy" id="2662261"/>
    <lineage>
        <taxon>Bacteria</taxon>
        <taxon>Bacillati</taxon>
        <taxon>Actinomycetota</taxon>
        <taxon>Actinomycetes</taxon>
        <taxon>Propionibacteriales</taxon>
        <taxon>Propionibacteriaceae</taxon>
        <taxon>Raineyella</taxon>
    </lineage>
</organism>
<keyword evidence="12 17" id="KW-0456">Lyase</keyword>
<comment type="caution">
    <text evidence="17">Lacks conserved residue(s) required for the propagation of feature annotation.</text>
</comment>
<dbReference type="PROSITE" id="PS51385">
    <property type="entry name" value="YJEF_N"/>
    <property type="match status" value="1"/>
</dbReference>
<comment type="similarity">
    <text evidence="4 18">In the C-terminal section; belongs to the NnrD/CARKD family.</text>
</comment>
<comment type="catalytic activity">
    <reaction evidence="2 18">
        <text>(6R)-NADPHX = (6S)-NADPHX</text>
        <dbReference type="Rhea" id="RHEA:32227"/>
        <dbReference type="ChEBI" id="CHEBI:64076"/>
        <dbReference type="ChEBI" id="CHEBI:64077"/>
        <dbReference type="EC" id="5.1.99.6"/>
    </reaction>
</comment>
<keyword evidence="22" id="KW-1185">Reference proteome</keyword>
<gene>
    <name evidence="17" type="primary">nnrD</name>
    <name evidence="21" type="ORF">Rai3103_02270</name>
</gene>
<feature type="binding site" evidence="17">
    <location>
        <position position="417"/>
    </location>
    <ligand>
        <name>AMP</name>
        <dbReference type="ChEBI" id="CHEBI:456215"/>
    </ligand>
</feature>
<evidence type="ECO:0000256" key="16">
    <source>
        <dbReference type="ARBA" id="ARBA00049209"/>
    </source>
</evidence>
<evidence type="ECO:0000259" key="19">
    <source>
        <dbReference type="PROSITE" id="PS51383"/>
    </source>
</evidence>
<comment type="catalytic activity">
    <reaction evidence="16 17 18">
        <text>(6S)-NADPHX + ADP = AMP + phosphate + NADPH + H(+)</text>
        <dbReference type="Rhea" id="RHEA:32235"/>
        <dbReference type="ChEBI" id="CHEBI:15378"/>
        <dbReference type="ChEBI" id="CHEBI:43474"/>
        <dbReference type="ChEBI" id="CHEBI:57783"/>
        <dbReference type="ChEBI" id="CHEBI:64076"/>
        <dbReference type="ChEBI" id="CHEBI:456215"/>
        <dbReference type="ChEBI" id="CHEBI:456216"/>
        <dbReference type="EC" id="4.2.1.136"/>
    </reaction>
</comment>
<evidence type="ECO:0000256" key="10">
    <source>
        <dbReference type="ARBA" id="ARBA00023027"/>
    </source>
</evidence>
<keyword evidence="5 18" id="KW-0479">Metal-binding</keyword>